<evidence type="ECO:0000313" key="7">
    <source>
        <dbReference type="Proteomes" id="UP000237347"/>
    </source>
</evidence>
<evidence type="ECO:0000256" key="2">
    <source>
        <dbReference type="ARBA" id="ARBA00022692"/>
    </source>
</evidence>
<feature type="transmembrane region" description="Helical" evidence="5">
    <location>
        <begin position="61"/>
        <end position="79"/>
    </location>
</feature>
<keyword evidence="3 5" id="KW-1133">Transmembrane helix</keyword>
<feature type="transmembrane region" description="Helical" evidence="5">
    <location>
        <begin position="86"/>
        <end position="106"/>
    </location>
</feature>
<organism evidence="6 7">
    <name type="scientific">Quercus suber</name>
    <name type="common">Cork oak</name>
    <dbReference type="NCBI Taxonomy" id="58331"/>
    <lineage>
        <taxon>Eukaryota</taxon>
        <taxon>Viridiplantae</taxon>
        <taxon>Streptophyta</taxon>
        <taxon>Embryophyta</taxon>
        <taxon>Tracheophyta</taxon>
        <taxon>Spermatophyta</taxon>
        <taxon>Magnoliopsida</taxon>
        <taxon>eudicotyledons</taxon>
        <taxon>Gunneridae</taxon>
        <taxon>Pentapetalae</taxon>
        <taxon>rosids</taxon>
        <taxon>fabids</taxon>
        <taxon>Fagales</taxon>
        <taxon>Fagaceae</taxon>
        <taxon>Quercus</taxon>
    </lineage>
</organism>
<name>A0AAW0M8G0_QUESU</name>
<dbReference type="PANTHER" id="PTHR21576">
    <property type="entry name" value="UNCHARACTERIZED NODULIN-LIKE PROTEIN"/>
    <property type="match status" value="1"/>
</dbReference>
<evidence type="ECO:0000256" key="4">
    <source>
        <dbReference type="ARBA" id="ARBA00023136"/>
    </source>
</evidence>
<proteinExistence type="predicted"/>
<dbReference type="InterPro" id="IPR036259">
    <property type="entry name" value="MFS_trans_sf"/>
</dbReference>
<comment type="subcellular location">
    <subcellularLocation>
        <location evidence="1">Membrane</location>
        <topology evidence="1">Multi-pass membrane protein</topology>
    </subcellularLocation>
</comment>
<dbReference type="EMBL" id="PKMF04000015">
    <property type="protein sequence ID" value="KAK7859039.1"/>
    <property type="molecule type" value="Genomic_DNA"/>
</dbReference>
<keyword evidence="2 5" id="KW-0812">Transmembrane</keyword>
<protein>
    <submittedName>
        <fullName evidence="6">Uncharacterized protein</fullName>
    </submittedName>
</protein>
<reference evidence="6 7" key="1">
    <citation type="journal article" date="2018" name="Sci. Data">
        <title>The draft genome sequence of cork oak.</title>
        <authorList>
            <person name="Ramos A.M."/>
            <person name="Usie A."/>
            <person name="Barbosa P."/>
            <person name="Barros P.M."/>
            <person name="Capote T."/>
            <person name="Chaves I."/>
            <person name="Simoes F."/>
            <person name="Abreu I."/>
            <person name="Carrasquinho I."/>
            <person name="Faro C."/>
            <person name="Guimaraes J.B."/>
            <person name="Mendonca D."/>
            <person name="Nobrega F."/>
            <person name="Rodrigues L."/>
            <person name="Saibo N.J.M."/>
            <person name="Varela M.C."/>
            <person name="Egas C."/>
            <person name="Matos J."/>
            <person name="Miguel C.M."/>
            <person name="Oliveira M.M."/>
            <person name="Ricardo C.P."/>
            <person name="Goncalves S."/>
        </authorList>
    </citation>
    <scope>NUCLEOTIDE SEQUENCE [LARGE SCALE GENOMIC DNA]</scope>
    <source>
        <strain evidence="7">cv. HL8</strain>
    </source>
</reference>
<keyword evidence="4 5" id="KW-0472">Membrane</keyword>
<accession>A0AAW0M8G0</accession>
<dbReference type="Proteomes" id="UP000237347">
    <property type="component" value="Unassembled WGS sequence"/>
</dbReference>
<evidence type="ECO:0000256" key="1">
    <source>
        <dbReference type="ARBA" id="ARBA00004141"/>
    </source>
</evidence>
<gene>
    <name evidence="6" type="ORF">CFP56_008673</name>
</gene>
<evidence type="ECO:0000256" key="5">
    <source>
        <dbReference type="SAM" id="Phobius"/>
    </source>
</evidence>
<feature type="transmembrane region" description="Helical" evidence="5">
    <location>
        <begin position="23"/>
        <end position="41"/>
    </location>
</feature>
<dbReference type="PANTHER" id="PTHR21576:SF133">
    <property type="entry name" value="NODULIN-LIKE DOMAIN-CONTAINING PROTEIN"/>
    <property type="match status" value="1"/>
</dbReference>
<sequence length="124" mass="13019">MDNNDRTLQAEQNLNLLQAMRTVYFWTLFLAMACGMGSGLAAVNNVSQTGGSLGSSAMRQVLWFLCGAFGIFLAVLEQATGCARPLFMVIMLAVMSIGNLVIASGLPGALYAGSVLVGVCYGSQ</sequence>
<keyword evidence="7" id="KW-1185">Reference proteome</keyword>
<evidence type="ECO:0000256" key="3">
    <source>
        <dbReference type="ARBA" id="ARBA00022989"/>
    </source>
</evidence>
<dbReference type="PROSITE" id="PS51257">
    <property type="entry name" value="PROKAR_LIPOPROTEIN"/>
    <property type="match status" value="1"/>
</dbReference>
<dbReference type="AlphaFoldDB" id="A0AAW0M8G0"/>
<dbReference type="GO" id="GO:0016020">
    <property type="term" value="C:membrane"/>
    <property type="evidence" value="ECO:0007669"/>
    <property type="project" value="UniProtKB-SubCell"/>
</dbReference>
<comment type="caution">
    <text evidence="6">The sequence shown here is derived from an EMBL/GenBank/DDBJ whole genome shotgun (WGS) entry which is preliminary data.</text>
</comment>
<evidence type="ECO:0000313" key="6">
    <source>
        <dbReference type="EMBL" id="KAK7859039.1"/>
    </source>
</evidence>
<dbReference type="SUPFAM" id="SSF103473">
    <property type="entry name" value="MFS general substrate transporter"/>
    <property type="match status" value="1"/>
</dbReference>